<dbReference type="PRINTS" id="PR00097">
    <property type="entry name" value="ANTSNTHASEII"/>
</dbReference>
<reference evidence="13 14" key="1">
    <citation type="submission" date="2017-09" db="EMBL/GenBank/DDBJ databases">
        <title>Depth-based differentiation of microbial function through sediment-hosted aquifers and enrichment of novel symbionts in the deep terrestrial subsurface.</title>
        <authorList>
            <person name="Probst A.J."/>
            <person name="Ladd B."/>
            <person name="Jarett J.K."/>
            <person name="Geller-Mcgrath D.E."/>
            <person name="Sieber C.M."/>
            <person name="Emerson J.B."/>
            <person name="Anantharaman K."/>
            <person name="Thomas B.C."/>
            <person name="Malmstrom R."/>
            <person name="Stieglmeier M."/>
            <person name="Klingl A."/>
            <person name="Woyke T."/>
            <person name="Ryan C.M."/>
            <person name="Banfield J.F."/>
        </authorList>
    </citation>
    <scope>NUCLEOTIDE SEQUENCE [LARGE SCALE GENOMIC DNA]</scope>
    <source>
        <strain evidence="13">CG23_combo_of_CG06-09_8_20_14_all_41_10</strain>
    </source>
</reference>
<keyword evidence="7 11" id="KW-0315">Glutamine amidotransferase</keyword>
<evidence type="ECO:0000259" key="12">
    <source>
        <dbReference type="SMART" id="SM01097"/>
    </source>
</evidence>
<evidence type="ECO:0000256" key="9">
    <source>
        <dbReference type="ARBA" id="ARBA00048816"/>
    </source>
</evidence>
<feature type="binding site" evidence="11">
    <location>
        <position position="224"/>
    </location>
    <ligand>
        <name>L-glutamine</name>
        <dbReference type="ChEBI" id="CHEBI:58359"/>
    </ligand>
</feature>
<dbReference type="InterPro" id="IPR050472">
    <property type="entry name" value="Anth_synth/Amidotransfase"/>
</dbReference>
<keyword evidence="4 11" id="KW-0436">Ligase</keyword>
<evidence type="ECO:0000256" key="3">
    <source>
        <dbReference type="ARBA" id="ARBA00007800"/>
    </source>
</evidence>
<keyword evidence="8 11" id="KW-0665">Pyrimidine biosynthesis</keyword>
<dbReference type="InterPro" id="IPR029062">
    <property type="entry name" value="Class_I_gatase-like"/>
</dbReference>
<dbReference type="Pfam" id="PF00988">
    <property type="entry name" value="CPSase_sm_chain"/>
    <property type="match status" value="1"/>
</dbReference>
<feature type="binding site" evidence="11">
    <location>
        <position position="255"/>
    </location>
    <ligand>
        <name>L-glutamine</name>
        <dbReference type="ChEBI" id="CHEBI:58359"/>
    </ligand>
</feature>
<comment type="catalytic activity">
    <reaction evidence="10 11">
        <text>L-glutamine + H2O = L-glutamate + NH4(+)</text>
        <dbReference type="Rhea" id="RHEA:15889"/>
        <dbReference type="ChEBI" id="CHEBI:15377"/>
        <dbReference type="ChEBI" id="CHEBI:28938"/>
        <dbReference type="ChEBI" id="CHEBI:29985"/>
        <dbReference type="ChEBI" id="CHEBI:58359"/>
    </reaction>
</comment>
<keyword evidence="11" id="KW-0055">Arginine biosynthesis</keyword>
<dbReference type="GO" id="GO:0006526">
    <property type="term" value="P:L-arginine biosynthetic process"/>
    <property type="evidence" value="ECO:0007669"/>
    <property type="project" value="UniProtKB-UniRule"/>
</dbReference>
<dbReference type="AlphaFoldDB" id="A0A2G9YKU8"/>
<dbReference type="SUPFAM" id="SSF52021">
    <property type="entry name" value="Carbamoyl phosphate synthetase, small subunit N-terminal domain"/>
    <property type="match status" value="1"/>
</dbReference>
<dbReference type="Proteomes" id="UP000231292">
    <property type="component" value="Unassembled WGS sequence"/>
</dbReference>
<dbReference type="GO" id="GO:0006541">
    <property type="term" value="P:glutamine metabolic process"/>
    <property type="evidence" value="ECO:0007669"/>
    <property type="project" value="InterPro"/>
</dbReference>
<protein>
    <recommendedName>
        <fullName evidence="11">Carbamoyl phosphate synthase small chain</fullName>
        <ecNumber evidence="11">6.3.5.5</ecNumber>
    </recommendedName>
    <alternativeName>
        <fullName evidence="11">Carbamoyl phosphate synthetase glutamine chain</fullName>
    </alternativeName>
</protein>
<feature type="binding site" evidence="11">
    <location>
        <position position="293"/>
    </location>
    <ligand>
        <name>L-glutamine</name>
        <dbReference type="ChEBI" id="CHEBI:58359"/>
    </ligand>
</feature>
<comment type="subunit">
    <text evidence="11">Composed of two chains; the small (or glutamine) chain promotes the hydrolysis of glutamine to ammonia, which is used by the large (or ammonia) chain to synthesize carbamoyl phosphate. Tetramer of heterodimers (alpha,beta)4.</text>
</comment>
<evidence type="ECO:0000256" key="7">
    <source>
        <dbReference type="ARBA" id="ARBA00022962"/>
    </source>
</evidence>
<evidence type="ECO:0000256" key="10">
    <source>
        <dbReference type="ARBA" id="ARBA00049285"/>
    </source>
</evidence>
<dbReference type="GO" id="GO:0044205">
    <property type="term" value="P:'de novo' UMP biosynthetic process"/>
    <property type="evidence" value="ECO:0007669"/>
    <property type="project" value="UniProtKB-UniRule"/>
</dbReference>
<sequence>MKAILALEDGKIFQGRSFGASGERCGEVVFNTSMTGYQEIITDPSYKGQIVTMTYPLIGNYGVNREDVESRKPFLEGFVVKECSKIASNWRSSQSLADYLKENNILGIEGIDTRALTLHIRQAGAMKAILSTKGLDGKELVQKAKNSEGLVGIDLVKEVTSKKIYVWSQIKDKGYKVIVLDCGVKYNILRKLIENKCRVVVVPANTGPGEILKMKPDGLLLSNGPGDPAAVKYVIDTTRRLIGRVPIFGICLGHQILGLALGGKTYKLKFGHHGANHPVKDLKTGKVFITVQNHGFCVDMDSLNKKEVEITHINLNDQTLEGMRHKKLPIFSVQFHPEASAGPHDAGYLFEEFIKMMEKYA</sequence>
<evidence type="ECO:0000256" key="2">
    <source>
        <dbReference type="ARBA" id="ARBA00005077"/>
    </source>
</evidence>
<comment type="similarity">
    <text evidence="3 11">Belongs to the CarA family.</text>
</comment>
<evidence type="ECO:0000256" key="8">
    <source>
        <dbReference type="ARBA" id="ARBA00022975"/>
    </source>
</evidence>
<dbReference type="PRINTS" id="PR00099">
    <property type="entry name" value="CPSGATASE"/>
</dbReference>
<dbReference type="GO" id="GO:0006207">
    <property type="term" value="P:'de novo' pyrimidine nucleobase biosynthetic process"/>
    <property type="evidence" value="ECO:0007669"/>
    <property type="project" value="InterPro"/>
</dbReference>
<name>A0A2G9YKU8_9BACT</name>
<feature type="binding site" evidence="11">
    <location>
        <position position="226"/>
    </location>
    <ligand>
        <name>L-glutamine</name>
        <dbReference type="ChEBI" id="CHEBI:58359"/>
    </ligand>
</feature>
<comment type="caution">
    <text evidence="13">The sequence shown here is derived from an EMBL/GenBank/DDBJ whole genome shotgun (WGS) entry which is preliminary data.</text>
</comment>
<dbReference type="InterPro" id="IPR036480">
    <property type="entry name" value="CarbP_synth_ssu_N_sf"/>
</dbReference>
<feature type="binding site" evidence="11">
    <location>
        <position position="252"/>
    </location>
    <ligand>
        <name>L-glutamine</name>
        <dbReference type="ChEBI" id="CHEBI:58359"/>
    </ligand>
</feature>
<dbReference type="GO" id="GO:0005524">
    <property type="term" value="F:ATP binding"/>
    <property type="evidence" value="ECO:0007669"/>
    <property type="project" value="UniProtKB-UniRule"/>
</dbReference>
<feature type="domain" description="Carbamoyl-phosphate synthase small subunit N-terminal" evidence="12">
    <location>
        <begin position="1"/>
        <end position="131"/>
    </location>
</feature>
<comment type="catalytic activity">
    <reaction evidence="9 11">
        <text>hydrogencarbonate + L-glutamine + 2 ATP + H2O = carbamoyl phosphate + L-glutamate + 2 ADP + phosphate + 2 H(+)</text>
        <dbReference type="Rhea" id="RHEA:18633"/>
        <dbReference type="ChEBI" id="CHEBI:15377"/>
        <dbReference type="ChEBI" id="CHEBI:15378"/>
        <dbReference type="ChEBI" id="CHEBI:17544"/>
        <dbReference type="ChEBI" id="CHEBI:29985"/>
        <dbReference type="ChEBI" id="CHEBI:30616"/>
        <dbReference type="ChEBI" id="CHEBI:43474"/>
        <dbReference type="ChEBI" id="CHEBI:58228"/>
        <dbReference type="ChEBI" id="CHEBI:58359"/>
        <dbReference type="ChEBI" id="CHEBI:456216"/>
        <dbReference type="EC" id="6.3.5.5"/>
    </reaction>
</comment>
<dbReference type="InterPro" id="IPR002474">
    <property type="entry name" value="CarbamoylP_synth_ssu_N"/>
</dbReference>
<evidence type="ECO:0000313" key="14">
    <source>
        <dbReference type="Proteomes" id="UP000231292"/>
    </source>
</evidence>
<feature type="active site" evidence="11">
    <location>
        <position position="338"/>
    </location>
</feature>
<feature type="region of interest" description="CPSase" evidence="11">
    <location>
        <begin position="1"/>
        <end position="175"/>
    </location>
</feature>
<feature type="active site" description="Nucleophile" evidence="11">
    <location>
        <position position="251"/>
    </location>
</feature>
<feature type="binding site" evidence="11">
    <location>
        <position position="45"/>
    </location>
    <ligand>
        <name>L-glutamine</name>
        <dbReference type="ChEBI" id="CHEBI:58359"/>
    </ligand>
</feature>
<dbReference type="SMART" id="SM01097">
    <property type="entry name" value="CPSase_sm_chain"/>
    <property type="match status" value="1"/>
</dbReference>
<dbReference type="PROSITE" id="PS51273">
    <property type="entry name" value="GATASE_TYPE_1"/>
    <property type="match status" value="1"/>
</dbReference>
<dbReference type="GO" id="GO:0004359">
    <property type="term" value="F:glutaminase activity"/>
    <property type="evidence" value="ECO:0007669"/>
    <property type="project" value="RHEA"/>
</dbReference>
<keyword evidence="5 11" id="KW-0547">Nucleotide-binding</keyword>
<dbReference type="PRINTS" id="PR00096">
    <property type="entry name" value="GATASE"/>
</dbReference>
<dbReference type="PANTHER" id="PTHR43418:SF7">
    <property type="entry name" value="CARBAMOYL-PHOSPHATE SYNTHASE SMALL CHAIN"/>
    <property type="match status" value="1"/>
</dbReference>
<accession>A0A2G9YKU8</accession>
<dbReference type="EMBL" id="PCRK01000008">
    <property type="protein sequence ID" value="PIP19877.1"/>
    <property type="molecule type" value="Genomic_DNA"/>
</dbReference>
<evidence type="ECO:0000256" key="4">
    <source>
        <dbReference type="ARBA" id="ARBA00022598"/>
    </source>
</evidence>
<comment type="function">
    <text evidence="11">Small subunit of the glutamine-dependent carbamoyl phosphate synthetase (CPSase). CPSase catalyzes the formation of carbamoyl phosphate from the ammonia moiety of glutamine, carbonate, and phosphate donated by ATP, constituting the first step of 2 biosynthetic pathways, one leading to arginine and/or urea and the other to pyrimidine nucleotides. The small subunit (glutamine amidotransferase) binds and cleaves glutamine to supply the large subunit with the substrate ammonia.</text>
</comment>
<dbReference type="Gene3D" id="3.40.50.880">
    <property type="match status" value="1"/>
</dbReference>
<gene>
    <name evidence="11" type="primary">carA</name>
    <name evidence="13" type="ORF">COX41_00490</name>
</gene>
<evidence type="ECO:0000313" key="13">
    <source>
        <dbReference type="EMBL" id="PIP19877.1"/>
    </source>
</evidence>
<evidence type="ECO:0000256" key="5">
    <source>
        <dbReference type="ARBA" id="ARBA00022741"/>
    </source>
</evidence>
<keyword evidence="6 11" id="KW-0067">ATP-binding</keyword>
<dbReference type="InterPro" id="IPR017926">
    <property type="entry name" value="GATASE"/>
</dbReference>
<dbReference type="EC" id="6.3.5.5" evidence="11"/>
<dbReference type="InterPro" id="IPR035686">
    <property type="entry name" value="CPSase_GATase1"/>
</dbReference>
<dbReference type="InterPro" id="IPR006274">
    <property type="entry name" value="CarbamoylP_synth_ssu"/>
</dbReference>
<dbReference type="GO" id="GO:0004088">
    <property type="term" value="F:carbamoyl-phosphate synthase (glutamine-hydrolyzing) activity"/>
    <property type="evidence" value="ECO:0007669"/>
    <property type="project" value="UniProtKB-UniRule"/>
</dbReference>
<dbReference type="FunFam" id="3.40.50.880:FF:000029">
    <property type="entry name" value="Carbamoyl-phosphate synthase small chain"/>
    <property type="match status" value="1"/>
</dbReference>
<dbReference type="HAMAP" id="MF_01209">
    <property type="entry name" value="CPSase_S_chain"/>
    <property type="match status" value="1"/>
</dbReference>
<feature type="active site" evidence="11">
    <location>
        <position position="336"/>
    </location>
</feature>
<keyword evidence="11" id="KW-0028">Amino-acid biosynthesis</keyword>
<dbReference type="Gene3D" id="3.50.30.20">
    <property type="entry name" value="Carbamoyl-phosphate synthase small subunit, N-terminal domain"/>
    <property type="match status" value="1"/>
</dbReference>
<dbReference type="FunFam" id="3.50.30.20:FF:000001">
    <property type="entry name" value="Carbamoyl-phosphate synthase small chain"/>
    <property type="match status" value="1"/>
</dbReference>
<dbReference type="UniPathway" id="UPA00068">
    <property type="reaction ID" value="UER00171"/>
</dbReference>
<feature type="binding site" evidence="11">
    <location>
        <position position="296"/>
    </location>
    <ligand>
        <name>L-glutamine</name>
        <dbReference type="ChEBI" id="CHEBI:58359"/>
    </ligand>
</feature>
<dbReference type="Pfam" id="PF00117">
    <property type="entry name" value="GATase"/>
    <property type="match status" value="1"/>
</dbReference>
<feature type="binding site" evidence="11">
    <location>
        <position position="295"/>
    </location>
    <ligand>
        <name>L-glutamine</name>
        <dbReference type="ChEBI" id="CHEBI:58359"/>
    </ligand>
</feature>
<evidence type="ECO:0000256" key="11">
    <source>
        <dbReference type="HAMAP-Rule" id="MF_01209"/>
    </source>
</evidence>
<dbReference type="PANTHER" id="PTHR43418">
    <property type="entry name" value="MULTIFUNCTIONAL TRYPTOPHAN BIOSYNTHESIS PROTEIN-RELATED"/>
    <property type="match status" value="1"/>
</dbReference>
<proteinExistence type="inferred from homology"/>
<dbReference type="NCBIfam" id="NF009475">
    <property type="entry name" value="PRK12838.1"/>
    <property type="match status" value="1"/>
</dbReference>
<evidence type="ECO:0000256" key="1">
    <source>
        <dbReference type="ARBA" id="ARBA00004812"/>
    </source>
</evidence>
<dbReference type="UniPathway" id="UPA00070">
    <property type="reaction ID" value="UER00115"/>
</dbReference>
<comment type="pathway">
    <text evidence="1 11">Pyrimidine metabolism; UMP biosynthesis via de novo pathway; (S)-dihydroorotate from bicarbonate: step 1/3.</text>
</comment>
<organism evidence="13 14">
    <name type="scientific">Candidatus Sherwoodlollariibacterium unditelluris</name>
    <dbReference type="NCBI Taxonomy" id="1974757"/>
    <lineage>
        <taxon>Bacteria</taxon>
        <taxon>Pseudomonadati</taxon>
        <taxon>Candidatus Omnitrophota</taxon>
        <taxon>Candidatus Sherwoodlollariibacterium</taxon>
    </lineage>
</organism>
<dbReference type="CDD" id="cd01744">
    <property type="entry name" value="GATase1_CPSase"/>
    <property type="match status" value="1"/>
</dbReference>
<evidence type="ECO:0000256" key="6">
    <source>
        <dbReference type="ARBA" id="ARBA00022840"/>
    </source>
</evidence>
<dbReference type="SUPFAM" id="SSF52317">
    <property type="entry name" value="Class I glutamine amidotransferase-like"/>
    <property type="match status" value="1"/>
</dbReference>
<comment type="pathway">
    <text evidence="2 11">Amino-acid biosynthesis; L-arginine biosynthesis; carbamoyl phosphate from bicarbonate: step 1/1.</text>
</comment>
<dbReference type="NCBIfam" id="TIGR01368">
    <property type="entry name" value="CPSaseIIsmall"/>
    <property type="match status" value="1"/>
</dbReference>